<dbReference type="GO" id="GO:0006596">
    <property type="term" value="P:polyamine biosynthetic process"/>
    <property type="evidence" value="ECO:0007669"/>
    <property type="project" value="TreeGrafter"/>
</dbReference>
<dbReference type="InterPro" id="IPR029063">
    <property type="entry name" value="SAM-dependent_MTases_sf"/>
</dbReference>
<dbReference type="GO" id="GO:0008168">
    <property type="term" value="F:methyltransferase activity"/>
    <property type="evidence" value="ECO:0007669"/>
    <property type="project" value="InterPro"/>
</dbReference>
<sequence length="409" mass="43419">MTVTSRYQPPSTTDPLDQLAGLVAAATQLAEGPTGVVELLATIRRREPVAIRDLSRLVEIPVPVVAAVCNELRRRGLVAPARPVRLTELGRSCLAPAAGPGSWPAPDRCDRCDGHGTRAPARAADALPELAALGASAPPAAVTLDQAHCTAETALRRVLFLAEHGLLHQRLLFLGDDDLTSLAVALLAHRTGAASRRLSVVDVDPRVLDYLGRHAPIGGPTLELIHHDLVDPLPAGLTGAFDVVVTDPPYTTPGAELFLSRAVAALAPGGGRHVLLAFGARPPDETVRLQRLFAELGLALRSMAPNFNEYHGAGSLAGTSHLYHLRTTAGSRPSIVGRHQGPLYTAQTGSRRPRWYRCLGCRARLTVGPDQTWPVVADLRQAGCPHCGAHRFRPLPRQQEVVGDGAAGQ</sequence>
<dbReference type="CDD" id="cd02440">
    <property type="entry name" value="AdoMet_MTases"/>
    <property type="match status" value="1"/>
</dbReference>
<dbReference type="EMBL" id="CP070499">
    <property type="protein sequence ID" value="QSB13729.1"/>
    <property type="molecule type" value="Genomic_DNA"/>
</dbReference>
<gene>
    <name evidence="2" type="ORF">JQS43_19455</name>
</gene>
<evidence type="ECO:0000313" key="2">
    <source>
        <dbReference type="EMBL" id="QSB13729.1"/>
    </source>
</evidence>
<dbReference type="Pfam" id="PF01861">
    <property type="entry name" value="BpsA_C"/>
    <property type="match status" value="1"/>
</dbReference>
<dbReference type="InterPro" id="IPR002723">
    <property type="entry name" value="BpsA_C"/>
</dbReference>
<dbReference type="GO" id="GO:0003676">
    <property type="term" value="F:nucleic acid binding"/>
    <property type="evidence" value="ECO:0007669"/>
    <property type="project" value="InterPro"/>
</dbReference>
<dbReference type="InterPro" id="IPR002052">
    <property type="entry name" value="DNA_methylase_N6_adenine_CS"/>
</dbReference>
<dbReference type="Gene3D" id="3.40.50.150">
    <property type="entry name" value="Vaccinia Virus protein VP39"/>
    <property type="match status" value="1"/>
</dbReference>
<dbReference type="InterPro" id="IPR051720">
    <property type="entry name" value="rRNA_MeTrfase/Polyamine_Synth"/>
</dbReference>
<dbReference type="PANTHER" id="PTHR23290:SF0">
    <property type="entry name" value="RRNA N6-ADENOSINE-METHYLTRANSFERASE METTL5"/>
    <property type="match status" value="1"/>
</dbReference>
<evidence type="ECO:0000259" key="1">
    <source>
        <dbReference type="Pfam" id="PF01861"/>
    </source>
</evidence>
<dbReference type="SUPFAM" id="SSF46785">
    <property type="entry name" value="Winged helix' DNA-binding domain"/>
    <property type="match status" value="1"/>
</dbReference>
<feature type="domain" description="N(4)-bis(aminopropyl)spermidine synthase C-terminal" evidence="1">
    <location>
        <begin position="136"/>
        <end position="317"/>
    </location>
</feature>
<dbReference type="SUPFAM" id="SSF53335">
    <property type="entry name" value="S-adenosyl-L-methionine-dependent methyltransferases"/>
    <property type="match status" value="1"/>
</dbReference>
<protein>
    <submittedName>
        <fullName evidence="2">Bis-aminopropyl spermidine synthase family protein</fullName>
    </submittedName>
</protein>
<proteinExistence type="predicted"/>
<keyword evidence="3" id="KW-1185">Reference proteome</keyword>
<dbReference type="KEGG" id="nhy:JQS43_19455"/>
<accession>A0A895YEA2</accession>
<name>A0A895YEA2_9ACTN</name>
<dbReference type="GO" id="GO:0032259">
    <property type="term" value="P:methylation"/>
    <property type="evidence" value="ECO:0007669"/>
    <property type="project" value="InterPro"/>
</dbReference>
<evidence type="ECO:0000313" key="3">
    <source>
        <dbReference type="Proteomes" id="UP000662857"/>
    </source>
</evidence>
<organism evidence="2 3">
    <name type="scientific">Natronosporangium hydrolyticum</name>
    <dbReference type="NCBI Taxonomy" id="2811111"/>
    <lineage>
        <taxon>Bacteria</taxon>
        <taxon>Bacillati</taxon>
        <taxon>Actinomycetota</taxon>
        <taxon>Actinomycetes</taxon>
        <taxon>Micromonosporales</taxon>
        <taxon>Micromonosporaceae</taxon>
        <taxon>Natronosporangium</taxon>
    </lineage>
</organism>
<dbReference type="AlphaFoldDB" id="A0A895YEA2"/>
<dbReference type="PANTHER" id="PTHR23290">
    <property type="entry name" value="RRNA N6-ADENOSINE-METHYLTRANSFERASE METTL5"/>
    <property type="match status" value="1"/>
</dbReference>
<dbReference type="Proteomes" id="UP000662857">
    <property type="component" value="Chromosome"/>
</dbReference>
<dbReference type="InterPro" id="IPR036390">
    <property type="entry name" value="WH_DNA-bd_sf"/>
</dbReference>
<dbReference type="PROSITE" id="PS00092">
    <property type="entry name" value="N6_MTASE"/>
    <property type="match status" value="1"/>
</dbReference>
<dbReference type="RefSeq" id="WP_239675832.1">
    <property type="nucleotide sequence ID" value="NZ_CP070499.1"/>
</dbReference>
<reference evidence="2" key="1">
    <citation type="submission" date="2021-02" db="EMBL/GenBank/DDBJ databases">
        <title>Natrosporangium hydrolyticum gen. nov., sp. nov, a haloalkaliphilic actinobacterium from a soda solonchak soil.</title>
        <authorList>
            <person name="Sorokin D.Y."/>
            <person name="Khijniak T.V."/>
            <person name="Zakharycheva A.P."/>
            <person name="Boueva O.V."/>
            <person name="Ariskina E.V."/>
            <person name="Hahnke R.L."/>
            <person name="Bunk B."/>
            <person name="Sproer C."/>
            <person name="Schumann P."/>
            <person name="Evtushenko L.I."/>
            <person name="Kublanov I.V."/>
        </authorList>
    </citation>
    <scope>NUCLEOTIDE SEQUENCE</scope>
    <source>
        <strain evidence="2">DSM 106523</strain>
    </source>
</reference>